<dbReference type="AlphaFoldDB" id="A0A6N7IZK4"/>
<dbReference type="Gene3D" id="3.40.50.10810">
    <property type="entry name" value="Tandem AAA-ATPase domain"/>
    <property type="match status" value="1"/>
</dbReference>
<dbReference type="Pfam" id="PF00176">
    <property type="entry name" value="SNF2-rel_dom"/>
    <property type="match status" value="1"/>
</dbReference>
<dbReference type="SUPFAM" id="SSF52540">
    <property type="entry name" value="P-loop containing nucleoside triphosphate hydrolases"/>
    <property type="match status" value="2"/>
</dbReference>
<dbReference type="InterPro" id="IPR007527">
    <property type="entry name" value="Znf_SWIM"/>
</dbReference>
<dbReference type="Proteomes" id="UP000460257">
    <property type="component" value="Unassembled WGS sequence"/>
</dbReference>
<dbReference type="CDD" id="cd18012">
    <property type="entry name" value="DEXQc_arch_SWI2_SNF2"/>
    <property type="match status" value="1"/>
</dbReference>
<sequence length="1256" mass="143816">MNWKKMFKKSVLLDAEDLAKYGKVELYSRDNNLYTGNVTDPFGYTNTVQIIDNGDNMPPSLYCSCEDFLNGKRCAHLAAFFDYLDQLKSHGRLSGNEKDLMSPEEVFPMPKEDDSDLPAYQRQYRFFTVSKALKNYTITKGAFEKAREIISRNEMTITEVRTGFVNTNRYDYVPDYDDNHALFVTASFSGDISARYGRNHGGRVIKLILLTEDMLYYHCGVPGCDRYDSYYGIYPLSDREKKEPLCEHVLAALILTNNYLIENPNVADSTDITGQKLLAGFAENGFVPNGTKLDKNVIITPRLKLVSAERNYYYNNHWYYGTSPQLRVDFKVGTDRPYLVKSLYDLIDKYRSRDVYPLGKKSSILFAKQDFTDTSKKMYDFIVSYVEEESYRQDLTDGNKTMTAKEFTLYGQRLDEFFDMVEGKSLDIVAKDMDDEVRSPVKAEEKDLVISLTANANLDPDGEFNGISLSGYVPPVIEGIRGAYYFSGGIFAKISRENAKVLKPFIESSDNGDIEFVIGRSKLAQFYYHILPQIEKYVHLKNEDEQMIEAYLPPESTFAFFLDADEEDVYCEARAVYGDFSYNLTDKNEVQGGDNFYRDIERENQIIDAVNGFFPNYDEKTGRFSCDKDPDTVFNIITEGVNALMKLGDVNTSDQFNRLTVRRGWHLSVGVSVDSGLLSLNVLSSDIPMEELADVLTSYRAKRKYHRLKNGDFLSFEDNDSVAALEEMMEDLHVSVQEFTDGKMDVPAYRALYLNKMLEEHDEIATDRDRNFKTLVKNFKTTKDADYDVPKSLKNVLRNYQKEGFRWILTLAGYNFGGILADEMGLGKTLQMISALLYESEQGTLKRSLIVCPASLVYNWQNEFTRFAPGLTVTPVDGPKAGRKEIIDNSESDVLITSYDLLRRDIKLYEGKSFDYMILDEAQYIKNPKSGISKSVKIVKAAHRFALTGTPIENRLSELWSIFDFLMPGFLYDYETFRTNYESPIVNDKDEEITKRLAAMTSPFILRRKKETVLRDLPDKIEEVRYTVFEPSQKKIYDSQLIRMKNLLEKTSQEDFNKNRMKILADITRLRQICCDPSLIIEDYKGGSAKRQLLMELIEEAMDGGHKMLVFSQFTSMLQLIEGDLDQRGIPYYLITGSTPKKKRLELVNDFNENEVPVFLISLKAGGTGLNLIGADVVIHFDPWWNAAAENQATDRAHRIGQKSKVSVFKLIVKGTIEEKILLMQEEKQNLADEILNGDGRSFMNFSKDELLDLLQ</sequence>
<dbReference type="SMART" id="SM00490">
    <property type="entry name" value="HELICc"/>
    <property type="match status" value="1"/>
</dbReference>
<dbReference type="GO" id="GO:0016787">
    <property type="term" value="F:hydrolase activity"/>
    <property type="evidence" value="ECO:0007669"/>
    <property type="project" value="UniProtKB-KW"/>
</dbReference>
<dbReference type="InterPro" id="IPR013663">
    <property type="entry name" value="Helicase_SWF/SNF/SWI_bac"/>
</dbReference>
<evidence type="ECO:0000256" key="2">
    <source>
        <dbReference type="PROSITE-ProRule" id="PRU00325"/>
    </source>
</evidence>
<proteinExistence type="predicted"/>
<evidence type="ECO:0000256" key="1">
    <source>
        <dbReference type="ARBA" id="ARBA00022801"/>
    </source>
</evidence>
<dbReference type="EMBL" id="VOGC01000002">
    <property type="protein sequence ID" value="MQN00777.1"/>
    <property type="molecule type" value="Genomic_DNA"/>
</dbReference>
<dbReference type="GO" id="GO:0008270">
    <property type="term" value="F:zinc ion binding"/>
    <property type="evidence" value="ECO:0007669"/>
    <property type="project" value="UniProtKB-KW"/>
</dbReference>
<keyword evidence="7" id="KW-1185">Reference proteome</keyword>
<dbReference type="InterPro" id="IPR027417">
    <property type="entry name" value="P-loop_NTPase"/>
</dbReference>
<dbReference type="PROSITE" id="PS50966">
    <property type="entry name" value="ZF_SWIM"/>
    <property type="match status" value="1"/>
</dbReference>
<dbReference type="CDD" id="cd18793">
    <property type="entry name" value="SF2_C_SNF"/>
    <property type="match status" value="1"/>
</dbReference>
<reference evidence="6" key="1">
    <citation type="journal article" date="2020" name="Appl. Environ. Microbiol.">
        <title>Medium-Chain Fatty Acid Synthesis by 'Candidatus Weimeria bifida' gen. nov., sp. nov., and 'Candidatus Pseudoramibacter fermentans' sp. nov.</title>
        <authorList>
            <person name="Scarborough M.J."/>
            <person name="Myers K.S."/>
            <person name="Donohue T.J."/>
            <person name="Noguera D.R."/>
        </authorList>
    </citation>
    <scope>NUCLEOTIDE SEQUENCE</scope>
    <source>
        <strain evidence="6">LCO1.1</strain>
    </source>
</reference>
<comment type="caution">
    <text evidence="6">The sequence shown here is derived from an EMBL/GenBank/DDBJ whole genome shotgun (WGS) entry which is preliminary data.</text>
</comment>
<dbReference type="Pfam" id="PF00271">
    <property type="entry name" value="Helicase_C"/>
    <property type="match status" value="1"/>
</dbReference>
<dbReference type="InterPro" id="IPR000330">
    <property type="entry name" value="SNF2_N"/>
</dbReference>
<dbReference type="SMART" id="SM00487">
    <property type="entry name" value="DEXDc"/>
    <property type="match status" value="1"/>
</dbReference>
<feature type="domain" description="Helicase ATP-binding" evidence="4">
    <location>
        <begin position="809"/>
        <end position="969"/>
    </location>
</feature>
<protein>
    <recommendedName>
        <fullName evidence="8">Helicase</fullName>
    </recommendedName>
</protein>
<evidence type="ECO:0000259" key="4">
    <source>
        <dbReference type="PROSITE" id="PS51192"/>
    </source>
</evidence>
<evidence type="ECO:0000313" key="6">
    <source>
        <dbReference type="EMBL" id="MQN00777.1"/>
    </source>
</evidence>
<keyword evidence="2" id="KW-0479">Metal-binding</keyword>
<dbReference type="InterPro" id="IPR001650">
    <property type="entry name" value="Helicase_C-like"/>
</dbReference>
<keyword evidence="1" id="KW-0378">Hydrolase</keyword>
<feature type="domain" description="SWIM-type" evidence="3">
    <location>
        <begin position="46"/>
        <end position="85"/>
    </location>
</feature>
<evidence type="ECO:0008006" key="8">
    <source>
        <dbReference type="Google" id="ProtNLM"/>
    </source>
</evidence>
<dbReference type="FunFam" id="3.40.50.300:FF:000533">
    <property type="entry name" value="Helicase, Snf2 family"/>
    <property type="match status" value="1"/>
</dbReference>
<evidence type="ECO:0000259" key="3">
    <source>
        <dbReference type="PROSITE" id="PS50966"/>
    </source>
</evidence>
<dbReference type="InterPro" id="IPR049730">
    <property type="entry name" value="SNF2/RAD54-like_C"/>
</dbReference>
<dbReference type="Pfam" id="PF04434">
    <property type="entry name" value="SWIM"/>
    <property type="match status" value="1"/>
</dbReference>
<name>A0A6N7IZK4_9FIRM</name>
<dbReference type="PROSITE" id="PS51192">
    <property type="entry name" value="HELICASE_ATP_BIND_1"/>
    <property type="match status" value="1"/>
</dbReference>
<keyword evidence="2" id="KW-0862">Zinc</keyword>
<dbReference type="InterPro" id="IPR038718">
    <property type="entry name" value="SNF2-like_sf"/>
</dbReference>
<dbReference type="Pfam" id="PF08455">
    <property type="entry name" value="SNF2_assoc"/>
    <property type="match status" value="1"/>
</dbReference>
<feature type="domain" description="Helicase C-terminal" evidence="5">
    <location>
        <begin position="1089"/>
        <end position="1252"/>
    </location>
</feature>
<evidence type="ECO:0000313" key="7">
    <source>
        <dbReference type="Proteomes" id="UP000460257"/>
    </source>
</evidence>
<dbReference type="PANTHER" id="PTHR10799">
    <property type="entry name" value="SNF2/RAD54 HELICASE FAMILY"/>
    <property type="match status" value="1"/>
</dbReference>
<evidence type="ECO:0000259" key="5">
    <source>
        <dbReference type="PROSITE" id="PS51194"/>
    </source>
</evidence>
<organism evidence="6 7">
    <name type="scientific">Candidatus Weimeria bifida</name>
    <dbReference type="NCBI Taxonomy" id="2599074"/>
    <lineage>
        <taxon>Bacteria</taxon>
        <taxon>Bacillati</taxon>
        <taxon>Bacillota</taxon>
        <taxon>Clostridia</taxon>
        <taxon>Lachnospirales</taxon>
        <taxon>Lachnospiraceae</taxon>
        <taxon>Candidatus Weimeria</taxon>
    </lineage>
</organism>
<dbReference type="Gene3D" id="3.40.50.300">
    <property type="entry name" value="P-loop containing nucleotide triphosphate hydrolases"/>
    <property type="match status" value="1"/>
</dbReference>
<dbReference type="PROSITE" id="PS51194">
    <property type="entry name" value="HELICASE_CTER"/>
    <property type="match status" value="1"/>
</dbReference>
<accession>A0A6N7IZK4</accession>
<dbReference type="InterPro" id="IPR014001">
    <property type="entry name" value="Helicase_ATP-bd"/>
</dbReference>
<dbReference type="GO" id="GO:0005524">
    <property type="term" value="F:ATP binding"/>
    <property type="evidence" value="ECO:0007669"/>
    <property type="project" value="InterPro"/>
</dbReference>
<keyword evidence="2" id="KW-0863">Zinc-finger</keyword>
<gene>
    <name evidence="6" type="ORF">FRC54_02125</name>
</gene>